<dbReference type="InterPro" id="IPR001387">
    <property type="entry name" value="Cro/C1-type_HTH"/>
</dbReference>
<reference evidence="2 3" key="1">
    <citation type="journal article" date="2019" name="Int. J. Syst. Evol. Microbiol.">
        <title>The Global Catalogue of Microorganisms (GCM) 10K type strain sequencing project: providing services to taxonomists for standard genome sequencing and annotation.</title>
        <authorList>
            <consortium name="The Broad Institute Genomics Platform"/>
            <consortium name="The Broad Institute Genome Sequencing Center for Infectious Disease"/>
            <person name="Wu L."/>
            <person name="Ma J."/>
        </authorList>
    </citation>
    <scope>NUCLEOTIDE SEQUENCE [LARGE SCALE GENOMIC DNA]</scope>
    <source>
        <strain evidence="2 3">JCM 12393</strain>
    </source>
</reference>
<protein>
    <submittedName>
        <fullName evidence="2">Helix-turn-helix transcriptional regulator</fullName>
    </submittedName>
</protein>
<keyword evidence="3" id="KW-1185">Reference proteome</keyword>
<dbReference type="InterPro" id="IPR043917">
    <property type="entry name" value="DUF5753"/>
</dbReference>
<evidence type="ECO:0000313" key="2">
    <source>
        <dbReference type="EMBL" id="GAA1405562.1"/>
    </source>
</evidence>
<feature type="domain" description="HTH cro/C1-type" evidence="1">
    <location>
        <begin position="17"/>
        <end position="71"/>
    </location>
</feature>
<dbReference type="SUPFAM" id="SSF47413">
    <property type="entry name" value="lambda repressor-like DNA-binding domains"/>
    <property type="match status" value="1"/>
</dbReference>
<dbReference type="EMBL" id="BAAAKJ010000295">
    <property type="protein sequence ID" value="GAA1405562.1"/>
    <property type="molecule type" value="Genomic_DNA"/>
</dbReference>
<dbReference type="RefSeq" id="WP_344340629.1">
    <property type="nucleotide sequence ID" value="NZ_BAAAKJ010000295.1"/>
</dbReference>
<evidence type="ECO:0000259" key="1">
    <source>
        <dbReference type="PROSITE" id="PS50943"/>
    </source>
</evidence>
<accession>A0ABN1YDC4</accession>
<dbReference type="Pfam" id="PF13560">
    <property type="entry name" value="HTH_31"/>
    <property type="match status" value="1"/>
</dbReference>
<gene>
    <name evidence="2" type="ORF">GCM10009639_52660</name>
</gene>
<organism evidence="2 3">
    <name type="scientific">Kitasatospora putterlickiae</name>
    <dbReference type="NCBI Taxonomy" id="221725"/>
    <lineage>
        <taxon>Bacteria</taxon>
        <taxon>Bacillati</taxon>
        <taxon>Actinomycetota</taxon>
        <taxon>Actinomycetes</taxon>
        <taxon>Kitasatosporales</taxon>
        <taxon>Streptomycetaceae</taxon>
        <taxon>Kitasatospora</taxon>
    </lineage>
</organism>
<dbReference type="Gene3D" id="1.10.260.40">
    <property type="entry name" value="lambda repressor-like DNA-binding domains"/>
    <property type="match status" value="1"/>
</dbReference>
<dbReference type="SMART" id="SM00530">
    <property type="entry name" value="HTH_XRE"/>
    <property type="match status" value="1"/>
</dbReference>
<proteinExistence type="predicted"/>
<evidence type="ECO:0000313" key="3">
    <source>
        <dbReference type="Proteomes" id="UP001499863"/>
    </source>
</evidence>
<comment type="caution">
    <text evidence="2">The sequence shown here is derived from an EMBL/GenBank/DDBJ whole genome shotgun (WGS) entry which is preliminary data.</text>
</comment>
<dbReference type="PROSITE" id="PS50943">
    <property type="entry name" value="HTH_CROC1"/>
    <property type="match status" value="1"/>
</dbReference>
<dbReference type="Proteomes" id="UP001499863">
    <property type="component" value="Unassembled WGS sequence"/>
</dbReference>
<dbReference type="InterPro" id="IPR010982">
    <property type="entry name" value="Lambda_DNA-bd_dom_sf"/>
</dbReference>
<name>A0ABN1YDC4_9ACTN</name>
<sequence length="281" mass="31944">MAIAVPAVRYRRIAAELRRLRELRNLSAEEVATQVEGVNLVKLSRYENARVQLKPDVVRKLLDFYECEAELKEVLVEILRDKHRPGWAAGFDQLNSLYHDLIRLEETAIGNKSYESSYIPGLLQTRRYAHAIISSGIFTTPSVEARVDVRINRQSVLTRTEAPLKLWAVIHESALTMRAPDGVMVDQLDKLIQWSDLPNVSIQIMPAYAPPHPGMSGPFTLLEFRQRDLDLVLLSDMLASNWVESPGHVDLYRTAFDEIMATALSLGESLNVIREKRDQLK</sequence>
<dbReference type="Pfam" id="PF19054">
    <property type="entry name" value="DUF5753"/>
    <property type="match status" value="1"/>
</dbReference>